<feature type="region of interest" description="Disordered" evidence="7">
    <location>
        <begin position="340"/>
        <end position="372"/>
    </location>
</feature>
<comment type="caution">
    <text evidence="11">The sequence shown here is derived from an EMBL/GenBank/DDBJ whole genome shotgun (WGS) entry which is preliminary data.</text>
</comment>
<evidence type="ECO:0000256" key="2">
    <source>
        <dbReference type="ARBA" id="ARBA00022692"/>
    </source>
</evidence>
<dbReference type="InterPro" id="IPR027417">
    <property type="entry name" value="P-loop_NTPase"/>
</dbReference>
<feature type="transmembrane region" description="Helical" evidence="8">
    <location>
        <begin position="20"/>
        <end position="43"/>
    </location>
</feature>
<evidence type="ECO:0000313" key="12">
    <source>
        <dbReference type="Proteomes" id="UP000256709"/>
    </source>
</evidence>
<feature type="domain" description="ABC transporter" evidence="9">
    <location>
        <begin position="380"/>
        <end position="605"/>
    </location>
</feature>
<feature type="domain" description="ABC transmembrane type-1" evidence="10">
    <location>
        <begin position="20"/>
        <end position="262"/>
    </location>
</feature>
<evidence type="ECO:0000256" key="1">
    <source>
        <dbReference type="ARBA" id="ARBA00004651"/>
    </source>
</evidence>
<keyword evidence="5 8" id="KW-1133">Transmembrane helix</keyword>
<dbReference type="GO" id="GO:0005524">
    <property type="term" value="F:ATP binding"/>
    <property type="evidence" value="ECO:0007669"/>
    <property type="project" value="UniProtKB-KW"/>
</dbReference>
<sequence length="608" mass="62220">MRTADVLRLAQPAPRAFTPALAFGLLSALSTVALLATSAYLIARAAEQPPILYLSIAIVGVRGFALARASFRYLDRLAGHSAAFRALASLRVAIYERIVPLAPAGLGGIRRGDLLARLVGDVDELQNLPLRVVQPLVTSLLVSALAVVGVALLLPAAGLTLAVALLLALLAGTLVNSRIAGAAERELAPLRGRFSDETLDVIGNLDVLVAFGAVDDRLAHLQATDQRLTRSATRRAAGAGATAAIVSLLAGLATVAALAVGIPALGPAVVAGSVGADASGLFSGTSGSGLTGPVLAVLALVPIAVFEVFSAVPLAAGAWRQVHASAARVASALPDALPPEVPASSPAAAASPAESGPAALPDPLPGAEHAASGERVAPVIRLERVSARWPQRVASLDRPAPTTVIAPATRGETAAALRDVSVTIRPGQRLLVTGASGSGKTTLASVLVRFLEHSGTFTLNGVDVRTLAPEVVRQSIGLCEQTPYIFDANIRQNLLFAKETASDDDLLAVLDRVGLTTWAADRGGLDARLGQHGALVSGGEAQRIALARVLLADFPVVVLDEPTANVDPARADALLRDLLAAAGPGRSVVLISHTDVPPDLITERLRLG</sequence>
<dbReference type="Pfam" id="PF00664">
    <property type="entry name" value="ABC_membrane"/>
    <property type="match status" value="1"/>
</dbReference>
<keyword evidence="2 8" id="KW-0812">Transmembrane</keyword>
<name>A0A3E0VX70_9MICO</name>
<evidence type="ECO:0000256" key="3">
    <source>
        <dbReference type="ARBA" id="ARBA00022741"/>
    </source>
</evidence>
<gene>
    <name evidence="11" type="ORF">B7R21_06930</name>
</gene>
<dbReference type="OrthoDB" id="3237158at2"/>
<dbReference type="InterPro" id="IPR039421">
    <property type="entry name" value="Type_1_exporter"/>
</dbReference>
<dbReference type="Gene3D" id="3.40.50.300">
    <property type="entry name" value="P-loop containing nucleotide triphosphate hydrolases"/>
    <property type="match status" value="1"/>
</dbReference>
<dbReference type="GO" id="GO:0016887">
    <property type="term" value="F:ATP hydrolysis activity"/>
    <property type="evidence" value="ECO:0007669"/>
    <property type="project" value="InterPro"/>
</dbReference>
<dbReference type="GO" id="GO:0005886">
    <property type="term" value="C:plasma membrane"/>
    <property type="evidence" value="ECO:0007669"/>
    <property type="project" value="UniProtKB-SubCell"/>
</dbReference>
<dbReference type="InterPro" id="IPR017871">
    <property type="entry name" value="ABC_transporter-like_CS"/>
</dbReference>
<dbReference type="AlphaFoldDB" id="A0A3E0VX70"/>
<dbReference type="Gene3D" id="1.20.1560.10">
    <property type="entry name" value="ABC transporter type 1, transmembrane domain"/>
    <property type="match status" value="1"/>
</dbReference>
<proteinExistence type="predicted"/>
<dbReference type="SUPFAM" id="SSF90123">
    <property type="entry name" value="ABC transporter transmembrane region"/>
    <property type="match status" value="1"/>
</dbReference>
<evidence type="ECO:0000256" key="5">
    <source>
        <dbReference type="ARBA" id="ARBA00022989"/>
    </source>
</evidence>
<feature type="transmembrane region" description="Helical" evidence="8">
    <location>
        <begin position="140"/>
        <end position="170"/>
    </location>
</feature>
<dbReference type="Pfam" id="PF00005">
    <property type="entry name" value="ABC_tran"/>
    <property type="match status" value="1"/>
</dbReference>
<evidence type="ECO:0000259" key="9">
    <source>
        <dbReference type="PROSITE" id="PS50893"/>
    </source>
</evidence>
<protein>
    <recommendedName>
        <fullName evidence="13">Thiol reductant ABC exporter subunit CydC</fullName>
    </recommendedName>
</protein>
<dbReference type="SUPFAM" id="SSF52540">
    <property type="entry name" value="P-loop containing nucleoside triphosphate hydrolases"/>
    <property type="match status" value="1"/>
</dbReference>
<feature type="transmembrane region" description="Helical" evidence="8">
    <location>
        <begin position="236"/>
        <end position="262"/>
    </location>
</feature>
<dbReference type="PROSITE" id="PS00211">
    <property type="entry name" value="ABC_TRANSPORTER_1"/>
    <property type="match status" value="1"/>
</dbReference>
<dbReference type="RefSeq" id="WP_116282508.1">
    <property type="nucleotide sequence ID" value="NZ_NBXA01000014.1"/>
</dbReference>
<dbReference type="InterPro" id="IPR003439">
    <property type="entry name" value="ABC_transporter-like_ATP-bd"/>
</dbReference>
<dbReference type="CDD" id="cd03228">
    <property type="entry name" value="ABCC_MRP_Like"/>
    <property type="match status" value="1"/>
</dbReference>
<dbReference type="SMART" id="SM00382">
    <property type="entry name" value="AAA"/>
    <property type="match status" value="1"/>
</dbReference>
<evidence type="ECO:0000256" key="8">
    <source>
        <dbReference type="SAM" id="Phobius"/>
    </source>
</evidence>
<keyword evidence="4" id="KW-0067">ATP-binding</keyword>
<accession>A0A3E0VX70</accession>
<feature type="transmembrane region" description="Helical" evidence="8">
    <location>
        <begin position="50"/>
        <end position="71"/>
    </location>
</feature>
<dbReference type="InterPro" id="IPR011527">
    <property type="entry name" value="ABC1_TM_dom"/>
</dbReference>
<dbReference type="InterPro" id="IPR003593">
    <property type="entry name" value="AAA+_ATPase"/>
</dbReference>
<dbReference type="GO" id="GO:0140359">
    <property type="term" value="F:ABC-type transporter activity"/>
    <property type="evidence" value="ECO:0007669"/>
    <property type="project" value="InterPro"/>
</dbReference>
<reference evidence="11 12" key="1">
    <citation type="submission" date="2017-04" db="EMBL/GenBank/DDBJ databases">
        <title>Comparative genome analysis of Subtercola boreus.</title>
        <authorList>
            <person name="Cho Y.-J."/>
            <person name="Cho A."/>
            <person name="Kim O.-S."/>
            <person name="Lee J.-I."/>
        </authorList>
    </citation>
    <scope>NUCLEOTIDE SEQUENCE [LARGE SCALE GENOMIC DNA]</scope>
    <source>
        <strain evidence="11 12">P27444</strain>
    </source>
</reference>
<feature type="compositionally biased region" description="Low complexity" evidence="7">
    <location>
        <begin position="342"/>
        <end position="367"/>
    </location>
</feature>
<evidence type="ECO:0000256" key="6">
    <source>
        <dbReference type="ARBA" id="ARBA00023136"/>
    </source>
</evidence>
<evidence type="ECO:0000256" key="7">
    <source>
        <dbReference type="SAM" id="MobiDB-lite"/>
    </source>
</evidence>
<feature type="transmembrane region" description="Helical" evidence="8">
    <location>
        <begin position="294"/>
        <end position="319"/>
    </location>
</feature>
<keyword evidence="3" id="KW-0547">Nucleotide-binding</keyword>
<dbReference type="PANTHER" id="PTHR24221:SF590">
    <property type="entry name" value="COMPONENT LINKED WITH THE ASSEMBLY OF CYTOCHROME' TRANSPORT TRANSMEMBRANE ATP-BINDING PROTEIN ABC TRANSPORTER CYDD-RELATED"/>
    <property type="match status" value="1"/>
</dbReference>
<comment type="subcellular location">
    <subcellularLocation>
        <location evidence="1">Cell membrane</location>
        <topology evidence="1">Multi-pass membrane protein</topology>
    </subcellularLocation>
</comment>
<organism evidence="11 12">
    <name type="scientific">Subtercola boreus</name>
    <dbReference type="NCBI Taxonomy" id="120213"/>
    <lineage>
        <taxon>Bacteria</taxon>
        <taxon>Bacillati</taxon>
        <taxon>Actinomycetota</taxon>
        <taxon>Actinomycetes</taxon>
        <taxon>Micrococcales</taxon>
        <taxon>Microbacteriaceae</taxon>
        <taxon>Subtercola</taxon>
    </lineage>
</organism>
<dbReference type="Proteomes" id="UP000256709">
    <property type="component" value="Unassembled WGS sequence"/>
</dbReference>
<dbReference type="PROSITE" id="PS50929">
    <property type="entry name" value="ABC_TM1F"/>
    <property type="match status" value="1"/>
</dbReference>
<dbReference type="PANTHER" id="PTHR24221">
    <property type="entry name" value="ATP-BINDING CASSETTE SUB-FAMILY B"/>
    <property type="match status" value="1"/>
</dbReference>
<dbReference type="PROSITE" id="PS50893">
    <property type="entry name" value="ABC_TRANSPORTER_2"/>
    <property type="match status" value="1"/>
</dbReference>
<keyword evidence="6 8" id="KW-0472">Membrane</keyword>
<dbReference type="EMBL" id="NBXA01000014">
    <property type="protein sequence ID" value="RFA14310.1"/>
    <property type="molecule type" value="Genomic_DNA"/>
</dbReference>
<evidence type="ECO:0000259" key="10">
    <source>
        <dbReference type="PROSITE" id="PS50929"/>
    </source>
</evidence>
<evidence type="ECO:0000256" key="4">
    <source>
        <dbReference type="ARBA" id="ARBA00022840"/>
    </source>
</evidence>
<evidence type="ECO:0000313" key="11">
    <source>
        <dbReference type="EMBL" id="RFA14310.1"/>
    </source>
</evidence>
<dbReference type="InterPro" id="IPR036640">
    <property type="entry name" value="ABC1_TM_sf"/>
</dbReference>
<evidence type="ECO:0008006" key="13">
    <source>
        <dbReference type="Google" id="ProtNLM"/>
    </source>
</evidence>